<evidence type="ECO:0000256" key="2">
    <source>
        <dbReference type="ARBA" id="ARBA00022723"/>
    </source>
</evidence>
<organism evidence="8 9">
    <name type="scientific">Telmatocola sphagniphila</name>
    <dbReference type="NCBI Taxonomy" id="1123043"/>
    <lineage>
        <taxon>Bacteria</taxon>
        <taxon>Pseudomonadati</taxon>
        <taxon>Planctomycetota</taxon>
        <taxon>Planctomycetia</taxon>
        <taxon>Gemmatales</taxon>
        <taxon>Gemmataceae</taxon>
    </lineage>
</organism>
<evidence type="ECO:0000256" key="4">
    <source>
        <dbReference type="PROSITE-ProRule" id="PRU00433"/>
    </source>
</evidence>
<dbReference type="InterPro" id="IPR051395">
    <property type="entry name" value="Cytochrome_c_Peroxidase/MauG"/>
</dbReference>
<dbReference type="SUPFAM" id="SSF46626">
    <property type="entry name" value="Cytochrome c"/>
    <property type="match status" value="2"/>
</dbReference>
<dbReference type="PANTHER" id="PTHR30600">
    <property type="entry name" value="CYTOCHROME C PEROXIDASE-RELATED"/>
    <property type="match status" value="1"/>
</dbReference>
<dbReference type="InterPro" id="IPR010538">
    <property type="entry name" value="DHOR"/>
</dbReference>
<evidence type="ECO:0000256" key="1">
    <source>
        <dbReference type="ARBA" id="ARBA00022617"/>
    </source>
</evidence>
<sequence length="474" mass="51547">MKLQTLQQQRRAVLYLSTFVFSAFVLWQFSDGMPIFFGPTASAAEKALGQELFNHEWQVNDPLAHGDGLGPVFNAKSCVACHFQGGIGGGGGNKQNVRNFSISPSTPDGEFVSGTIHTSSVATNLKETFELVRKKFPVVPGRTIQPPAPPADPEHCTYTPPPIVIPDFDPLRTESVQTTALFGAGWADMVSDKAIMKNYRRNLIKGTISDLKLDFDAIPQGRPRILKDGRVGKFGWKGQFATLEEFVAAACSNEIGLSNPKMGQAQPLSHPEYPVPENPDLDRKQFRALVGFVATLPKPIEKMPETAKAADSAILGKKMFKSIGCAVCHLEDIGGVRGIFTDFLLHKLEDPLPSGGDGYGPKRPELPPLPPDMPEPSEWKTPALWGVADSAPYMHDGTAPTLQAAIFKHGGDAKVVREAYKTLKADEQQAVLDFLGTLKAPEDVPQGNNSRPGQERRGFLLGKVSLYRLSHPGE</sequence>
<dbReference type="GO" id="GO:0004130">
    <property type="term" value="F:cytochrome-c peroxidase activity"/>
    <property type="evidence" value="ECO:0007669"/>
    <property type="project" value="TreeGrafter"/>
</dbReference>
<evidence type="ECO:0000259" key="7">
    <source>
        <dbReference type="PROSITE" id="PS51007"/>
    </source>
</evidence>
<dbReference type="AlphaFoldDB" id="A0A8E6EYK7"/>
<keyword evidence="3 4" id="KW-0408">Iron</keyword>
<evidence type="ECO:0000313" key="8">
    <source>
        <dbReference type="EMBL" id="QVL32471.1"/>
    </source>
</evidence>
<dbReference type="InterPro" id="IPR009056">
    <property type="entry name" value="Cyt_c-like_dom"/>
</dbReference>
<dbReference type="InterPro" id="IPR036909">
    <property type="entry name" value="Cyt_c-like_dom_sf"/>
</dbReference>
<evidence type="ECO:0000313" key="9">
    <source>
        <dbReference type="Proteomes" id="UP000676194"/>
    </source>
</evidence>
<name>A0A8E6EYK7_9BACT</name>
<accession>A0A8E6EYK7</accession>
<gene>
    <name evidence="8" type="ORF">KIH39_00715</name>
</gene>
<dbReference type="EMBL" id="CP074694">
    <property type="protein sequence ID" value="QVL32471.1"/>
    <property type="molecule type" value="Genomic_DNA"/>
</dbReference>
<reference evidence="8" key="1">
    <citation type="submission" date="2021-05" db="EMBL/GenBank/DDBJ databases">
        <title>Complete genome sequence of the cellulolytic planctomycete Telmatocola sphagniphila SP2T and characterization of the first cellulase from planctomycetes.</title>
        <authorList>
            <person name="Rakitin A.L."/>
            <person name="Beletsky A.V."/>
            <person name="Naumoff D.G."/>
            <person name="Kulichevskaya I.S."/>
            <person name="Mardanov A.V."/>
            <person name="Ravin N.V."/>
            <person name="Dedysh S.N."/>
        </authorList>
    </citation>
    <scope>NUCLEOTIDE SEQUENCE</scope>
    <source>
        <strain evidence="8">SP2T</strain>
    </source>
</reference>
<dbReference type="PROSITE" id="PS51007">
    <property type="entry name" value="CYTC"/>
    <property type="match status" value="1"/>
</dbReference>
<protein>
    <submittedName>
        <fullName evidence="8">Thiol oxidoreductase-like protein</fullName>
    </submittedName>
</protein>
<keyword evidence="6" id="KW-0472">Membrane</keyword>
<dbReference type="PANTHER" id="PTHR30600:SF4">
    <property type="entry name" value="CYTOCHROME C DOMAIN-CONTAINING PROTEIN"/>
    <property type="match status" value="1"/>
</dbReference>
<keyword evidence="9" id="KW-1185">Reference proteome</keyword>
<dbReference type="GO" id="GO:0020037">
    <property type="term" value="F:heme binding"/>
    <property type="evidence" value="ECO:0007669"/>
    <property type="project" value="InterPro"/>
</dbReference>
<proteinExistence type="predicted"/>
<evidence type="ECO:0000256" key="3">
    <source>
        <dbReference type="ARBA" id="ARBA00023004"/>
    </source>
</evidence>
<feature type="transmembrane region" description="Helical" evidence="6">
    <location>
        <begin position="12"/>
        <end position="30"/>
    </location>
</feature>
<keyword evidence="2 4" id="KW-0479">Metal-binding</keyword>
<keyword evidence="6" id="KW-1133">Transmembrane helix</keyword>
<dbReference type="Gene3D" id="1.10.760.10">
    <property type="entry name" value="Cytochrome c-like domain"/>
    <property type="match status" value="1"/>
</dbReference>
<feature type="domain" description="Cytochrome c" evidence="7">
    <location>
        <begin position="311"/>
        <end position="439"/>
    </location>
</feature>
<feature type="region of interest" description="Disordered" evidence="5">
    <location>
        <begin position="354"/>
        <end position="376"/>
    </location>
</feature>
<dbReference type="GO" id="GO:0046872">
    <property type="term" value="F:metal ion binding"/>
    <property type="evidence" value="ECO:0007669"/>
    <property type="project" value="UniProtKB-KW"/>
</dbReference>
<dbReference type="RefSeq" id="WP_213497363.1">
    <property type="nucleotide sequence ID" value="NZ_CP074694.1"/>
</dbReference>
<dbReference type="Proteomes" id="UP000676194">
    <property type="component" value="Chromosome"/>
</dbReference>
<dbReference type="Pfam" id="PF06537">
    <property type="entry name" value="DHOR"/>
    <property type="match status" value="1"/>
</dbReference>
<dbReference type="GO" id="GO:0009055">
    <property type="term" value="F:electron transfer activity"/>
    <property type="evidence" value="ECO:0007669"/>
    <property type="project" value="InterPro"/>
</dbReference>
<keyword evidence="6" id="KW-0812">Transmembrane</keyword>
<keyword evidence="1 4" id="KW-0349">Heme</keyword>
<evidence type="ECO:0000256" key="5">
    <source>
        <dbReference type="SAM" id="MobiDB-lite"/>
    </source>
</evidence>
<evidence type="ECO:0000256" key="6">
    <source>
        <dbReference type="SAM" id="Phobius"/>
    </source>
</evidence>
<dbReference type="KEGG" id="tsph:KIH39_00715"/>